<keyword evidence="11 17" id="KW-0496">Mitochondrion</keyword>
<proteinExistence type="inferred from homology"/>
<evidence type="ECO:0000256" key="9">
    <source>
        <dbReference type="ARBA" id="ARBA00022989"/>
    </source>
</evidence>
<dbReference type="AlphaFoldDB" id="A0A9P8DYS9"/>
<keyword evidence="5 17" id="KW-0107">Calcium channel</keyword>
<reference evidence="20" key="1">
    <citation type="journal article" date="2021" name="J Fungi (Basel)">
        <title>Virulence traits and population genomics of the black yeast Aureobasidium melanogenum.</title>
        <authorList>
            <person name="Cernosa A."/>
            <person name="Sun X."/>
            <person name="Gostincar C."/>
            <person name="Fang C."/>
            <person name="Gunde-Cimerman N."/>
            <person name="Song Z."/>
        </authorList>
    </citation>
    <scope>NUCLEOTIDE SEQUENCE</scope>
    <source>
        <strain evidence="20">EXF-9911</strain>
    </source>
</reference>
<feature type="region of interest" description="Disordered" evidence="18">
    <location>
        <begin position="192"/>
        <end position="256"/>
    </location>
</feature>
<keyword evidence="6 17" id="KW-0812">Transmembrane</keyword>
<evidence type="ECO:0000256" key="2">
    <source>
        <dbReference type="ARBA" id="ARBA00005653"/>
    </source>
</evidence>
<comment type="caution">
    <text evidence="20">The sequence shown here is derived from an EMBL/GenBank/DDBJ whole genome shotgun (WGS) entry which is preliminary data.</text>
</comment>
<evidence type="ECO:0000313" key="20">
    <source>
        <dbReference type="EMBL" id="KAG9666720.1"/>
    </source>
</evidence>
<keyword evidence="12 17" id="KW-0472">Membrane</keyword>
<name>A0A9P8DYS9_AURME</name>
<evidence type="ECO:0000256" key="13">
    <source>
        <dbReference type="ARBA" id="ARBA00023303"/>
    </source>
</evidence>
<comment type="similarity">
    <text evidence="2 17">Belongs to the MCU (TC 1.A.77) family.</text>
</comment>
<keyword evidence="3 17" id="KW-0813">Transport</keyword>
<evidence type="ECO:0000256" key="8">
    <source>
        <dbReference type="ARBA" id="ARBA00022837"/>
    </source>
</evidence>
<gene>
    <name evidence="20" type="ORF">KCU76_g17912</name>
</gene>
<dbReference type="EMBL" id="JAHFXF010001484">
    <property type="protein sequence ID" value="KAG9666720.1"/>
    <property type="molecule type" value="Genomic_DNA"/>
</dbReference>
<evidence type="ECO:0000313" key="21">
    <source>
        <dbReference type="Proteomes" id="UP000779574"/>
    </source>
</evidence>
<dbReference type="GO" id="GO:0051560">
    <property type="term" value="P:mitochondrial calcium ion homeostasis"/>
    <property type="evidence" value="ECO:0007669"/>
    <property type="project" value="UniProtKB-UniRule"/>
</dbReference>
<dbReference type="PANTHER" id="PTHR13462:SF10">
    <property type="entry name" value="CALCIUM UNIPORTER PROTEIN, MITOCHONDRIAL"/>
    <property type="match status" value="1"/>
</dbReference>
<feature type="compositionally biased region" description="Basic and acidic residues" evidence="18">
    <location>
        <begin position="68"/>
        <end position="83"/>
    </location>
</feature>
<sequence length="487" mass="55414">MKPSILRGLAFAGRSSNRCWPTARLNHQCTRAFGQSTRLRLREQTKGVTAENSTSQGQPAANLSQNVGKEEKAHYERVVEHSKQSQMRSPWMREGSDKPPVARLRSAGAMVKGIGKLLTTPSRMLKLILPLTTKDVNKDRKDVEPLALLVHPQQPLSYLERLIQSELPVIKNENGNDKIPAVHFRAQDLGEEAIDPDHHGRDEETEDYNFEHSDDFKIDGKTERTGKLNESGEVTAPKPVNPAREPDPEHPNFVRWSPSTEIGDFIRDAARGKEFSVDIEGAPEPIYVAVPSFADRTYYLRMRLRKTARQISALADIKAECDKLAHRSAQRVAQGGFAVLVGWWGSVYVLTFQTDLGWDVMEPVTYLVGLSTLIGGYMWFLYHNREVSYRSAMNFTVSKRQDKLYQLKGFDVSKWDGLVEEGNRLRREIKMVAEEYDVDWDEAKEAGDEKVAKALRNERKKKQMAKDDEDEEGKKRKKSKEEDDDDD</sequence>
<dbReference type="InterPro" id="IPR039055">
    <property type="entry name" value="MCU_fam"/>
</dbReference>
<keyword evidence="8 17" id="KW-0106">Calcium</keyword>
<comment type="subcellular location">
    <subcellularLocation>
        <location evidence="1 17">Mitochondrion inner membrane</location>
        <topology evidence="1 17">Multi-pass membrane protein</topology>
    </subcellularLocation>
</comment>
<evidence type="ECO:0000256" key="4">
    <source>
        <dbReference type="ARBA" id="ARBA00022568"/>
    </source>
</evidence>
<protein>
    <recommendedName>
        <fullName evidence="17">Calcium uniporter protein</fullName>
    </recommendedName>
</protein>
<evidence type="ECO:0000256" key="6">
    <source>
        <dbReference type="ARBA" id="ARBA00022692"/>
    </source>
</evidence>
<dbReference type="Proteomes" id="UP000779574">
    <property type="component" value="Unassembled WGS sequence"/>
</dbReference>
<evidence type="ECO:0000256" key="18">
    <source>
        <dbReference type="SAM" id="MobiDB-lite"/>
    </source>
</evidence>
<evidence type="ECO:0000256" key="5">
    <source>
        <dbReference type="ARBA" id="ARBA00022673"/>
    </source>
</evidence>
<keyword evidence="7 17" id="KW-0999">Mitochondrion inner membrane</keyword>
<evidence type="ECO:0000256" key="1">
    <source>
        <dbReference type="ARBA" id="ARBA00004448"/>
    </source>
</evidence>
<dbReference type="GO" id="GO:0005262">
    <property type="term" value="F:calcium channel activity"/>
    <property type="evidence" value="ECO:0007669"/>
    <property type="project" value="UniProtKB-UniRule"/>
</dbReference>
<evidence type="ECO:0000256" key="12">
    <source>
        <dbReference type="ARBA" id="ARBA00023136"/>
    </source>
</evidence>
<feature type="region of interest" description="Disordered" evidence="18">
    <location>
        <begin position="44"/>
        <end position="100"/>
    </location>
</feature>
<feature type="compositionally biased region" description="Basic and acidic residues" evidence="18">
    <location>
        <begin position="209"/>
        <end position="227"/>
    </location>
</feature>
<comment type="catalytic activity">
    <reaction evidence="14">
        <text>Ca(2+)(in) = Ca(2+)(out)</text>
        <dbReference type="Rhea" id="RHEA:29671"/>
        <dbReference type="ChEBI" id="CHEBI:29108"/>
    </reaction>
</comment>
<comment type="subunit">
    <text evidence="15">Homotetramer, assembles in a dimer or dimers configuration with two interfaces.</text>
</comment>
<organism evidence="20 21">
    <name type="scientific">Aureobasidium melanogenum</name>
    <name type="common">Aureobasidium pullulans var. melanogenum</name>
    <dbReference type="NCBI Taxonomy" id="46634"/>
    <lineage>
        <taxon>Eukaryota</taxon>
        <taxon>Fungi</taxon>
        <taxon>Dikarya</taxon>
        <taxon>Ascomycota</taxon>
        <taxon>Pezizomycotina</taxon>
        <taxon>Dothideomycetes</taxon>
        <taxon>Dothideomycetidae</taxon>
        <taxon>Dothideales</taxon>
        <taxon>Saccotheciaceae</taxon>
        <taxon>Aureobasidium</taxon>
    </lineage>
</organism>
<comment type="function">
    <text evidence="17">Mitochondrial inner membrane calcium uniporter that mediates calcium uptake into mitochondria. Mitochondrial calcium homeostasis plays key roles in cellular physiology and regulates cell bioenergetics, cytoplasmic calcium signals and activation of cell death pathways.</text>
</comment>
<accession>A0A9P8DYS9</accession>
<keyword evidence="13 17" id="KW-0407">Ion channel</keyword>
<feature type="compositionally biased region" description="Polar residues" evidence="18">
    <location>
        <begin position="46"/>
        <end position="67"/>
    </location>
</feature>
<evidence type="ECO:0000259" key="19">
    <source>
        <dbReference type="Pfam" id="PF04678"/>
    </source>
</evidence>
<comment type="function">
    <text evidence="16">Highly selective calcium channel localized to the inner mitochondrial membrane, which mediates calcium uptake into the mitochondrial matrix. Mitochondrial calcium homeostasis plays key roles in cellular physiology and regulates ATP production, cytoplasmic calcium signals and activation of cell death pathways. Sufficient to operate as a pore-forming channel without the need of calcium-sensor or auxiliary subunit.</text>
</comment>
<keyword evidence="4 17" id="KW-0109">Calcium transport</keyword>
<evidence type="ECO:0000256" key="16">
    <source>
        <dbReference type="ARBA" id="ARBA00045938"/>
    </source>
</evidence>
<dbReference type="GO" id="GO:0015292">
    <property type="term" value="F:uniporter activity"/>
    <property type="evidence" value="ECO:0007669"/>
    <property type="project" value="UniProtKB-UniRule"/>
</dbReference>
<evidence type="ECO:0000256" key="17">
    <source>
        <dbReference type="RuleBase" id="RU367035"/>
    </source>
</evidence>
<feature type="transmembrane region" description="Helical" evidence="17">
    <location>
        <begin position="364"/>
        <end position="382"/>
    </location>
</feature>
<dbReference type="GO" id="GO:0036444">
    <property type="term" value="P:calcium import into the mitochondrion"/>
    <property type="evidence" value="ECO:0007669"/>
    <property type="project" value="UniProtKB-ARBA"/>
</dbReference>
<evidence type="ECO:0000256" key="15">
    <source>
        <dbReference type="ARBA" id="ARBA00044966"/>
    </source>
</evidence>
<feature type="domain" description="Calcium uniporter protein C-terminal" evidence="19">
    <location>
        <begin position="299"/>
        <end position="416"/>
    </location>
</feature>
<evidence type="ECO:0000256" key="10">
    <source>
        <dbReference type="ARBA" id="ARBA00023065"/>
    </source>
</evidence>
<keyword evidence="10 17" id="KW-0406">Ion transport</keyword>
<feature type="region of interest" description="Disordered" evidence="18">
    <location>
        <begin position="454"/>
        <end position="487"/>
    </location>
</feature>
<keyword evidence="9 17" id="KW-1133">Transmembrane helix</keyword>
<dbReference type="PANTHER" id="PTHR13462">
    <property type="entry name" value="CALCIUM UNIPORTER PROTEIN, MITOCHONDRIAL"/>
    <property type="match status" value="1"/>
</dbReference>
<dbReference type="GO" id="GO:1990246">
    <property type="term" value="C:uniplex complex"/>
    <property type="evidence" value="ECO:0007669"/>
    <property type="project" value="TreeGrafter"/>
</dbReference>
<feature type="non-terminal residue" evidence="20">
    <location>
        <position position="487"/>
    </location>
</feature>
<evidence type="ECO:0000256" key="11">
    <source>
        <dbReference type="ARBA" id="ARBA00023128"/>
    </source>
</evidence>
<evidence type="ECO:0000256" key="14">
    <source>
        <dbReference type="ARBA" id="ARBA00036634"/>
    </source>
</evidence>
<dbReference type="InterPro" id="IPR006769">
    <property type="entry name" value="MCU_C"/>
</dbReference>
<dbReference type="Pfam" id="PF04678">
    <property type="entry name" value="MCU"/>
    <property type="match status" value="1"/>
</dbReference>
<feature type="transmembrane region" description="Helical" evidence="17">
    <location>
        <begin position="332"/>
        <end position="352"/>
    </location>
</feature>
<evidence type="ECO:0000256" key="7">
    <source>
        <dbReference type="ARBA" id="ARBA00022792"/>
    </source>
</evidence>
<reference evidence="20" key="2">
    <citation type="submission" date="2021-08" db="EMBL/GenBank/DDBJ databases">
        <authorList>
            <person name="Gostincar C."/>
            <person name="Sun X."/>
            <person name="Song Z."/>
            <person name="Gunde-Cimerman N."/>
        </authorList>
    </citation>
    <scope>NUCLEOTIDE SEQUENCE</scope>
    <source>
        <strain evidence="20">EXF-9911</strain>
    </source>
</reference>
<evidence type="ECO:0000256" key="3">
    <source>
        <dbReference type="ARBA" id="ARBA00022448"/>
    </source>
</evidence>
<dbReference type="OrthoDB" id="278338at2759"/>